<accession>A0A7D4PWB1</accession>
<keyword evidence="1" id="KW-1133">Transmembrane helix</keyword>
<reference evidence="2 3" key="1">
    <citation type="submission" date="2020-05" db="EMBL/GenBank/DDBJ databases">
        <title>Mucilaginibacter mali sp. nov.</title>
        <authorList>
            <person name="Kim H.S."/>
            <person name="Lee K.C."/>
            <person name="Suh M.K."/>
            <person name="Kim J.-S."/>
            <person name="Han K.-I."/>
            <person name="Eom M.K."/>
            <person name="Shin Y.K."/>
            <person name="Lee J.-S."/>
        </authorList>
    </citation>
    <scope>NUCLEOTIDE SEQUENCE [LARGE SCALE GENOMIC DNA]</scope>
    <source>
        <strain evidence="2 3">G2-14</strain>
    </source>
</reference>
<dbReference type="KEGG" id="mmab:HQ865_18040"/>
<feature type="transmembrane region" description="Helical" evidence="1">
    <location>
        <begin position="43"/>
        <end position="60"/>
    </location>
</feature>
<dbReference type="Proteomes" id="UP000505355">
    <property type="component" value="Chromosome"/>
</dbReference>
<dbReference type="EMBL" id="CP054139">
    <property type="protein sequence ID" value="QKJ31583.1"/>
    <property type="molecule type" value="Genomic_DNA"/>
</dbReference>
<protein>
    <submittedName>
        <fullName evidence="2">Uncharacterized protein</fullName>
    </submittedName>
</protein>
<feature type="transmembrane region" description="Helical" evidence="1">
    <location>
        <begin position="18"/>
        <end position="37"/>
    </location>
</feature>
<keyword evidence="1" id="KW-0472">Membrane</keyword>
<gene>
    <name evidence="2" type="ORF">HQ865_18040</name>
</gene>
<proteinExistence type="predicted"/>
<feature type="transmembrane region" description="Helical" evidence="1">
    <location>
        <begin position="72"/>
        <end position="91"/>
    </location>
</feature>
<name>A0A7D4PWB1_9SPHI</name>
<sequence>MLPEELYKRKHFGTPESLILIVVNYVVVAFAIELFAMCTKINWMFWVSLGLLALYNVYTIRRNREEYGKNNIIGYIVSLAGLILMFVLFRMKAQPC</sequence>
<keyword evidence="1" id="KW-0812">Transmembrane</keyword>
<evidence type="ECO:0000256" key="1">
    <source>
        <dbReference type="SAM" id="Phobius"/>
    </source>
</evidence>
<keyword evidence="3" id="KW-1185">Reference proteome</keyword>
<evidence type="ECO:0000313" key="3">
    <source>
        <dbReference type="Proteomes" id="UP000505355"/>
    </source>
</evidence>
<organism evidence="2 3">
    <name type="scientific">Mucilaginibacter mali</name>
    <dbReference type="NCBI Taxonomy" id="2740462"/>
    <lineage>
        <taxon>Bacteria</taxon>
        <taxon>Pseudomonadati</taxon>
        <taxon>Bacteroidota</taxon>
        <taxon>Sphingobacteriia</taxon>
        <taxon>Sphingobacteriales</taxon>
        <taxon>Sphingobacteriaceae</taxon>
        <taxon>Mucilaginibacter</taxon>
    </lineage>
</organism>
<dbReference type="AlphaFoldDB" id="A0A7D4PWB1"/>
<dbReference type="RefSeq" id="WP_173416242.1">
    <property type="nucleotide sequence ID" value="NZ_CP054139.1"/>
</dbReference>
<evidence type="ECO:0000313" key="2">
    <source>
        <dbReference type="EMBL" id="QKJ31583.1"/>
    </source>
</evidence>